<dbReference type="InterPro" id="IPR036770">
    <property type="entry name" value="Ankyrin_rpt-contain_sf"/>
</dbReference>
<dbReference type="Proteomes" id="UP001295740">
    <property type="component" value="Unassembled WGS sequence"/>
</dbReference>
<sequence>MHVVTAAKNLKEYHILTQRVVMEPQLERFVSPRAYLDRLIRGAKSLQEEARLAKLGRWVQERSSLAGWPIPRKTNPTRRDLASGLCARAQPMQKALRFLIANYPGLNLLTDESYLRIFIQYPNTGLANVLLDSGIKYSQNLDHTNESYLFDLASCVTPYTRPTRVLAQRLIDLRANVNYMTPVSKAVANGNTKLVRTFVYNGAKIPLAKRPLPKDPLAIRQEKVKPGCVMLDLVLKHVVPSTVHPDNRLLYLTLAMANSIRPALIKLLIERLDIDVNQRDVWETRSPLARLLYQSYFLGTNRKHWSPDVARNIIDLLKVLVEAGADLTAEVEPKVTALDRLEAVCDLVGGEFKRRITWLAEGWVSTIKISDC</sequence>
<reference evidence="1" key="1">
    <citation type="submission" date="2023-10" db="EMBL/GenBank/DDBJ databases">
        <authorList>
            <person name="Hackl T."/>
        </authorList>
    </citation>
    <scope>NUCLEOTIDE SEQUENCE</scope>
</reference>
<name>A0AAI8VQN9_9PEZI</name>
<evidence type="ECO:0000313" key="1">
    <source>
        <dbReference type="EMBL" id="CAJ2509323.1"/>
    </source>
</evidence>
<accession>A0AAI8VQN9</accession>
<gene>
    <name evidence="1" type="ORF">KHLLAP_LOCUS9791</name>
</gene>
<organism evidence="1 2">
    <name type="scientific">Anthostomella pinea</name>
    <dbReference type="NCBI Taxonomy" id="933095"/>
    <lineage>
        <taxon>Eukaryota</taxon>
        <taxon>Fungi</taxon>
        <taxon>Dikarya</taxon>
        <taxon>Ascomycota</taxon>
        <taxon>Pezizomycotina</taxon>
        <taxon>Sordariomycetes</taxon>
        <taxon>Xylariomycetidae</taxon>
        <taxon>Xylariales</taxon>
        <taxon>Xylariaceae</taxon>
        <taxon>Anthostomella</taxon>
    </lineage>
</organism>
<keyword evidence="2" id="KW-1185">Reference proteome</keyword>
<dbReference type="Gene3D" id="1.25.40.20">
    <property type="entry name" value="Ankyrin repeat-containing domain"/>
    <property type="match status" value="1"/>
</dbReference>
<dbReference type="AlphaFoldDB" id="A0AAI8VQN9"/>
<evidence type="ECO:0000313" key="2">
    <source>
        <dbReference type="Proteomes" id="UP001295740"/>
    </source>
</evidence>
<comment type="caution">
    <text evidence="1">The sequence shown here is derived from an EMBL/GenBank/DDBJ whole genome shotgun (WGS) entry which is preliminary data.</text>
</comment>
<proteinExistence type="predicted"/>
<protein>
    <submittedName>
        <fullName evidence="1">Uu.00g143490.m01.CDS01</fullName>
    </submittedName>
</protein>
<dbReference type="EMBL" id="CAUWAG010000012">
    <property type="protein sequence ID" value="CAJ2509323.1"/>
    <property type="molecule type" value="Genomic_DNA"/>
</dbReference>
<dbReference type="SUPFAM" id="SSF48403">
    <property type="entry name" value="Ankyrin repeat"/>
    <property type="match status" value="1"/>
</dbReference>